<dbReference type="EMBL" id="CAADFA010000051">
    <property type="protein sequence ID" value="VFJ47882.1"/>
    <property type="molecule type" value="Genomic_DNA"/>
</dbReference>
<accession>A0A450S696</accession>
<proteinExistence type="predicted"/>
<dbReference type="EMBL" id="CAADEZ010000047">
    <property type="protein sequence ID" value="VFJ47405.1"/>
    <property type="molecule type" value="Genomic_DNA"/>
</dbReference>
<evidence type="ECO:0000313" key="1">
    <source>
        <dbReference type="EMBL" id="VFJ47405.1"/>
    </source>
</evidence>
<gene>
    <name evidence="1" type="ORF">BECKFM1743A_GA0114220_100474</name>
    <name evidence="3" type="ORF">BECKFM1743B_GA0114221_100524</name>
    <name evidence="2" type="ORF">BECKFM1743C_GA0114222_1005117</name>
</gene>
<name>A0A450S696_9GAMM</name>
<dbReference type="AlphaFoldDB" id="A0A450S696"/>
<organism evidence="1">
    <name type="scientific">Candidatus Kentrum sp. FM</name>
    <dbReference type="NCBI Taxonomy" id="2126340"/>
    <lineage>
        <taxon>Bacteria</taxon>
        <taxon>Pseudomonadati</taxon>
        <taxon>Pseudomonadota</taxon>
        <taxon>Gammaproteobacteria</taxon>
        <taxon>Candidatus Kentrum</taxon>
    </lineage>
</organism>
<sequence length="92" mass="10057">MAESVTREFSGDFNALACLAMGLSEERTREAIEGGKVNQLVIDTFRIALSSFEQVAKALLPLAPPVTMRIDGERFHVFANGENAIVKSPFVE</sequence>
<evidence type="ECO:0000313" key="3">
    <source>
        <dbReference type="EMBL" id="VFK07834.1"/>
    </source>
</evidence>
<protein>
    <submittedName>
        <fullName evidence="1">Uncharacterized protein</fullName>
    </submittedName>
</protein>
<evidence type="ECO:0000313" key="2">
    <source>
        <dbReference type="EMBL" id="VFJ47882.1"/>
    </source>
</evidence>
<dbReference type="EMBL" id="CAADFL010000052">
    <property type="protein sequence ID" value="VFK07834.1"/>
    <property type="molecule type" value="Genomic_DNA"/>
</dbReference>
<reference evidence="1" key="1">
    <citation type="submission" date="2019-02" db="EMBL/GenBank/DDBJ databases">
        <authorList>
            <person name="Gruber-Vodicka R. H."/>
            <person name="Seah K. B. B."/>
        </authorList>
    </citation>
    <scope>NUCLEOTIDE SEQUENCE</scope>
    <source>
        <strain evidence="1">BECK_BZ163</strain>
        <strain evidence="3">BECK_BZ164</strain>
        <strain evidence="2">BECK_BZ165</strain>
    </source>
</reference>